<proteinExistence type="predicted"/>
<dbReference type="EMBL" id="KP027446">
    <property type="protein sequence ID" value="AJA42143.1"/>
    <property type="molecule type" value="Genomic_DNA"/>
</dbReference>
<dbReference type="GeneID" id="26623289"/>
<dbReference type="RefSeq" id="YP_009196017.1">
    <property type="nucleotide sequence ID" value="NC_028765.1"/>
</dbReference>
<organism evidence="1 2">
    <name type="scientific">Staphylococcus phage phiIPLA-RODI</name>
    <dbReference type="NCBI Taxonomy" id="1572703"/>
    <lineage>
        <taxon>Viruses</taxon>
        <taxon>Duplodnaviria</taxon>
        <taxon>Heunggongvirae</taxon>
        <taxon>Uroviricota</taxon>
        <taxon>Caudoviricetes</taxon>
        <taxon>Herelleviridae</taxon>
        <taxon>Twortvirinae</taxon>
        <taxon>Kayvirus</taxon>
        <taxon>Kayvirus rodi</taxon>
    </lineage>
</organism>
<protein>
    <submittedName>
        <fullName evidence="1">Uncharacterized protein</fullName>
    </submittedName>
</protein>
<dbReference type="Proteomes" id="UP000032690">
    <property type="component" value="Segment"/>
</dbReference>
<evidence type="ECO:0000313" key="1">
    <source>
        <dbReference type="EMBL" id="AJA42143.1"/>
    </source>
</evidence>
<evidence type="ECO:0000313" key="2">
    <source>
        <dbReference type="Proteomes" id="UP000032690"/>
    </source>
</evidence>
<keyword evidence="2" id="KW-1185">Reference proteome</keyword>
<dbReference type="KEGG" id="vg:26623289"/>
<sequence>MIKLIDKLNGVKLEIGGHVVSFSVREFNTINGERQLIDYHHIKRCRQRYFRTTEEFYNEYKEIKPDKNEIDEMFESLGYTDTELDDVVRNQEKVTEILGVSEQYLNQLAYKAIEEYVSKVVTLEIEELKWYEMRGE</sequence>
<name>A0A0D3MV93_9CAUD</name>
<reference evidence="1 2" key="1">
    <citation type="journal article" date="2015" name="Appl. Environ. Microbiol.">
        <title>Two Phages, phiIPLA-RODI and phiIPLA-C1C, Lyse Mono- and Dual-Species Staphylococcal Biofilms.</title>
        <authorList>
            <person name="Gutierrez D."/>
            <person name="Vandenheuvel D."/>
            <person name="Martinez B."/>
            <person name="Rodriguez A."/>
            <person name="Lavigne R."/>
            <person name="Garcia P."/>
        </authorList>
    </citation>
    <scope>NUCLEOTIDE SEQUENCE [LARGE SCALE GENOMIC DNA]</scope>
</reference>
<accession>A0A0D3MV93</accession>